<dbReference type="InterPro" id="IPR012337">
    <property type="entry name" value="RNaseH-like_sf"/>
</dbReference>
<protein>
    <recommendedName>
        <fullName evidence="3">RNase H type-1 domain-containing protein</fullName>
    </recommendedName>
</protein>
<proteinExistence type="predicted"/>
<dbReference type="SUPFAM" id="SSF53098">
    <property type="entry name" value="Ribonuclease H-like"/>
    <property type="match status" value="1"/>
</dbReference>
<dbReference type="AlphaFoldDB" id="A0A2Z6NJZ6"/>
<evidence type="ECO:0008006" key="3">
    <source>
        <dbReference type="Google" id="ProtNLM"/>
    </source>
</evidence>
<keyword evidence="2" id="KW-1185">Reference proteome</keyword>
<reference evidence="2" key="1">
    <citation type="journal article" date="2017" name="Front. Plant Sci.">
        <title>Climate Clever Clovers: New Paradigm to Reduce the Environmental Footprint of Ruminants by Breeding Low Methanogenic Forages Utilizing Haplotype Variation.</title>
        <authorList>
            <person name="Kaur P."/>
            <person name="Appels R."/>
            <person name="Bayer P.E."/>
            <person name="Keeble-Gagnere G."/>
            <person name="Wang J."/>
            <person name="Hirakawa H."/>
            <person name="Shirasawa K."/>
            <person name="Vercoe P."/>
            <person name="Stefanova K."/>
            <person name="Durmic Z."/>
            <person name="Nichols P."/>
            <person name="Revell C."/>
            <person name="Isobe S.N."/>
            <person name="Edwards D."/>
            <person name="Erskine W."/>
        </authorList>
    </citation>
    <scope>NUCLEOTIDE SEQUENCE [LARGE SCALE GENOMIC DNA]</scope>
    <source>
        <strain evidence="2">cv. Daliak</strain>
    </source>
</reference>
<sequence length="151" mass="17754">MGKKVSKPWKEFVQEVPEFVPDTAINDEHTDEELEFIEHDFNAKDDNPNIPKLNQKDGITSGLNRIHNWSAFKSSHIVPWKLRNRWFNCLEMVKFMHFRVTHIYREGNCCADRMAALGITVNGFYWWDIVPPSVKGDYINNLMGLPSFRFH</sequence>
<name>A0A2Z6NJZ6_TRISU</name>
<accession>A0A2Z6NJZ6</accession>
<dbReference type="EMBL" id="DF974027">
    <property type="protein sequence ID" value="GAU44251.1"/>
    <property type="molecule type" value="Genomic_DNA"/>
</dbReference>
<organism evidence="1 2">
    <name type="scientific">Trifolium subterraneum</name>
    <name type="common">Subterranean clover</name>
    <dbReference type="NCBI Taxonomy" id="3900"/>
    <lineage>
        <taxon>Eukaryota</taxon>
        <taxon>Viridiplantae</taxon>
        <taxon>Streptophyta</taxon>
        <taxon>Embryophyta</taxon>
        <taxon>Tracheophyta</taxon>
        <taxon>Spermatophyta</taxon>
        <taxon>Magnoliopsida</taxon>
        <taxon>eudicotyledons</taxon>
        <taxon>Gunneridae</taxon>
        <taxon>Pentapetalae</taxon>
        <taxon>rosids</taxon>
        <taxon>fabids</taxon>
        <taxon>Fabales</taxon>
        <taxon>Fabaceae</taxon>
        <taxon>Papilionoideae</taxon>
        <taxon>50 kb inversion clade</taxon>
        <taxon>NPAAA clade</taxon>
        <taxon>Hologalegina</taxon>
        <taxon>IRL clade</taxon>
        <taxon>Trifolieae</taxon>
        <taxon>Trifolium</taxon>
    </lineage>
</organism>
<evidence type="ECO:0000313" key="1">
    <source>
        <dbReference type="EMBL" id="GAU44251.1"/>
    </source>
</evidence>
<gene>
    <name evidence="1" type="ORF">TSUD_399970</name>
</gene>
<dbReference type="Proteomes" id="UP000242715">
    <property type="component" value="Unassembled WGS sequence"/>
</dbReference>
<evidence type="ECO:0000313" key="2">
    <source>
        <dbReference type="Proteomes" id="UP000242715"/>
    </source>
</evidence>
<dbReference type="OrthoDB" id="1424721at2759"/>